<comment type="caution">
    <text evidence="2">The sequence shown here is derived from an EMBL/GenBank/DDBJ whole genome shotgun (WGS) entry which is preliminary data.</text>
</comment>
<evidence type="ECO:0000256" key="1">
    <source>
        <dbReference type="SAM" id="MobiDB-lite"/>
    </source>
</evidence>
<evidence type="ECO:0000313" key="3">
    <source>
        <dbReference type="Proteomes" id="UP001335648"/>
    </source>
</evidence>
<dbReference type="Proteomes" id="UP001335648">
    <property type="component" value="Unassembled WGS sequence"/>
</dbReference>
<keyword evidence="3" id="KW-1185">Reference proteome</keyword>
<gene>
    <name evidence="2" type="ORF">CesoFtcFv8_011120</name>
</gene>
<reference evidence="2 3" key="1">
    <citation type="journal article" date="2023" name="Mol. Biol. Evol.">
        <title>Genomics of Secondarily Temperate Adaptation in the Only Non-Antarctic Icefish.</title>
        <authorList>
            <person name="Rivera-Colon A.G."/>
            <person name="Rayamajhi N."/>
            <person name="Minhas B.F."/>
            <person name="Madrigal G."/>
            <person name="Bilyk K.T."/>
            <person name="Yoon V."/>
            <person name="Hune M."/>
            <person name="Gregory S."/>
            <person name="Cheng C.H.C."/>
            <person name="Catchen J.M."/>
        </authorList>
    </citation>
    <scope>NUCLEOTIDE SEQUENCE [LARGE SCALE GENOMIC DNA]</scope>
    <source>
        <strain evidence="2">JC2023a</strain>
    </source>
</reference>
<sequence length="76" mass="8808">MPQNVILCEPLYFNMMKSAACGEGQQGICSGAYCAREWDRQKEVCKKRRLNESRYVKGERERQGKGGKEEKVRHRA</sequence>
<protein>
    <submittedName>
        <fullName evidence="2">Uncharacterized protein</fullName>
    </submittedName>
</protein>
<dbReference type="AlphaFoldDB" id="A0AAN8GXR1"/>
<organism evidence="2 3">
    <name type="scientific">Champsocephalus esox</name>
    <name type="common">pike icefish</name>
    <dbReference type="NCBI Taxonomy" id="159716"/>
    <lineage>
        <taxon>Eukaryota</taxon>
        <taxon>Metazoa</taxon>
        <taxon>Chordata</taxon>
        <taxon>Craniata</taxon>
        <taxon>Vertebrata</taxon>
        <taxon>Euteleostomi</taxon>
        <taxon>Actinopterygii</taxon>
        <taxon>Neopterygii</taxon>
        <taxon>Teleostei</taxon>
        <taxon>Neoteleostei</taxon>
        <taxon>Acanthomorphata</taxon>
        <taxon>Eupercaria</taxon>
        <taxon>Perciformes</taxon>
        <taxon>Notothenioidei</taxon>
        <taxon>Channichthyidae</taxon>
        <taxon>Champsocephalus</taxon>
    </lineage>
</organism>
<evidence type="ECO:0000313" key="2">
    <source>
        <dbReference type="EMBL" id="KAK5894427.1"/>
    </source>
</evidence>
<proteinExistence type="predicted"/>
<dbReference type="EMBL" id="JAULUE010002054">
    <property type="protein sequence ID" value="KAK5894427.1"/>
    <property type="molecule type" value="Genomic_DNA"/>
</dbReference>
<accession>A0AAN8GXR1</accession>
<name>A0AAN8GXR1_9TELE</name>
<feature type="region of interest" description="Disordered" evidence="1">
    <location>
        <begin position="56"/>
        <end position="76"/>
    </location>
</feature>